<comment type="function">
    <text evidence="2">Catalyzes the oxidation of either pyridoxine 5'-phosphate (PNP) or pyridoxamine 5'-phosphate (PMP) into pyridoxal 5'-phosphate (PLP).</text>
</comment>
<dbReference type="InterPro" id="IPR019576">
    <property type="entry name" value="Pyridoxamine_oxidase_dimer_C"/>
</dbReference>
<protein>
    <recommendedName>
        <fullName evidence="6">pyridoxal 5'-phosphate synthase</fullName>
        <ecNumber evidence="6">1.4.3.5</ecNumber>
    </recommendedName>
</protein>
<reference evidence="12 13" key="1">
    <citation type="journal article" date="2023" name="Nucleic Acids Res.">
        <title>The hologenome of Daphnia magna reveals possible DNA methylation and microbiome-mediated evolution of the host genome.</title>
        <authorList>
            <person name="Chaturvedi A."/>
            <person name="Li X."/>
            <person name="Dhandapani V."/>
            <person name="Marshall H."/>
            <person name="Kissane S."/>
            <person name="Cuenca-Cambronero M."/>
            <person name="Asole G."/>
            <person name="Calvet F."/>
            <person name="Ruiz-Romero M."/>
            <person name="Marangio P."/>
            <person name="Guigo R."/>
            <person name="Rago D."/>
            <person name="Mirbahai L."/>
            <person name="Eastwood N."/>
            <person name="Colbourne J.K."/>
            <person name="Zhou J."/>
            <person name="Mallon E."/>
            <person name="Orsini L."/>
        </authorList>
    </citation>
    <scope>NUCLEOTIDE SEQUENCE [LARGE SCALE GENOMIC DNA]</scope>
    <source>
        <strain evidence="12">LRV0_1</strain>
    </source>
</reference>
<gene>
    <name evidence="12" type="ORF">OUZ56_025246</name>
</gene>
<dbReference type="Pfam" id="PF01243">
    <property type="entry name" value="PNPOx_N"/>
    <property type="match status" value="1"/>
</dbReference>
<dbReference type="InterPro" id="IPR012349">
    <property type="entry name" value="Split_barrel_FMN-bd"/>
</dbReference>
<evidence type="ECO:0000256" key="9">
    <source>
        <dbReference type="ARBA" id="ARBA00023002"/>
    </source>
</evidence>
<organism evidence="12 13">
    <name type="scientific">Daphnia magna</name>
    <dbReference type="NCBI Taxonomy" id="35525"/>
    <lineage>
        <taxon>Eukaryota</taxon>
        <taxon>Metazoa</taxon>
        <taxon>Ecdysozoa</taxon>
        <taxon>Arthropoda</taxon>
        <taxon>Crustacea</taxon>
        <taxon>Branchiopoda</taxon>
        <taxon>Diplostraca</taxon>
        <taxon>Cladocera</taxon>
        <taxon>Anomopoda</taxon>
        <taxon>Daphniidae</taxon>
        <taxon>Daphnia</taxon>
    </lineage>
</organism>
<dbReference type="Gene3D" id="2.30.110.10">
    <property type="entry name" value="Electron Transport, Fmn-binding Protein, Chain A"/>
    <property type="match status" value="1"/>
</dbReference>
<dbReference type="Proteomes" id="UP001234178">
    <property type="component" value="Unassembled WGS sequence"/>
</dbReference>
<evidence type="ECO:0000256" key="7">
    <source>
        <dbReference type="ARBA" id="ARBA00022630"/>
    </source>
</evidence>
<dbReference type="PROSITE" id="PS01064">
    <property type="entry name" value="PYRIDOX_OXIDASE"/>
    <property type="match status" value="1"/>
</dbReference>
<evidence type="ECO:0000256" key="2">
    <source>
        <dbReference type="ARBA" id="ARBA00003691"/>
    </source>
</evidence>
<comment type="pathway">
    <text evidence="4">Cofactor metabolism; pyridoxal 5'-phosphate salvage; pyridoxal 5'-phosphate from pyridoxine 5'-phosphate: step 1/1.</text>
</comment>
<keyword evidence="8" id="KW-0288">FMN</keyword>
<dbReference type="InterPro" id="IPR019740">
    <property type="entry name" value="Pyridox_Oxase_CS"/>
</dbReference>
<comment type="cofactor">
    <cofactor evidence="1">
        <name>FMN</name>
        <dbReference type="ChEBI" id="CHEBI:58210"/>
    </cofactor>
</comment>
<proteinExistence type="inferred from homology"/>
<evidence type="ECO:0000259" key="10">
    <source>
        <dbReference type="Pfam" id="PF01243"/>
    </source>
</evidence>
<evidence type="ECO:0000256" key="5">
    <source>
        <dbReference type="ARBA" id="ARBA00007301"/>
    </source>
</evidence>
<evidence type="ECO:0000256" key="4">
    <source>
        <dbReference type="ARBA" id="ARBA00005037"/>
    </source>
</evidence>
<keyword evidence="7" id="KW-0285">Flavoprotein</keyword>
<sequence length="264" mass="30304">MFSNVSLTLIRSFKFSSLKNVYRMTTETSTSAKGDLGEMRKPYNEKHKTFTEVDLISKDPIEQFQSWFDAACQTTTILEANAMCLSTASKTGKPSARYVLLKGFNKEGFRFFTNYSSRKGIELEENPFAAITFYWEPLLRSVRIEGSVKKISTEVSDQYFHSRPRGSQISAILSAQSQPIPSRQTLIDAEEKLLQKYNDENIPIPRPENWGGYVVVPEVIEFWQGQSTRIHDRIRFRRPVSSVEPDGILTYQGDQGWIYERLSP</sequence>
<evidence type="ECO:0000313" key="12">
    <source>
        <dbReference type="EMBL" id="KAK4013000.1"/>
    </source>
</evidence>
<evidence type="ECO:0000256" key="6">
    <source>
        <dbReference type="ARBA" id="ARBA00012801"/>
    </source>
</evidence>
<feature type="domain" description="Pyridoxine 5'-phosphate oxidase dimerisation C-terminal" evidence="11">
    <location>
        <begin position="210"/>
        <end position="264"/>
    </location>
</feature>
<accession>A0ABQ9ZKA7</accession>
<dbReference type="Pfam" id="PF10590">
    <property type="entry name" value="PNP_phzG_C"/>
    <property type="match status" value="1"/>
</dbReference>
<dbReference type="PANTHER" id="PTHR10851:SF0">
    <property type="entry name" value="PYRIDOXINE-5'-PHOSPHATE OXIDASE"/>
    <property type="match status" value="1"/>
</dbReference>
<dbReference type="HAMAP" id="MF_01629">
    <property type="entry name" value="PdxH"/>
    <property type="match status" value="1"/>
</dbReference>
<comment type="similarity">
    <text evidence="5">Belongs to the pyridoxamine 5'-phosphate oxidase family.</text>
</comment>
<evidence type="ECO:0000256" key="3">
    <source>
        <dbReference type="ARBA" id="ARBA00004738"/>
    </source>
</evidence>
<dbReference type="NCBIfam" id="TIGR00558">
    <property type="entry name" value="pdxH"/>
    <property type="match status" value="1"/>
</dbReference>
<dbReference type="InterPro" id="IPR000659">
    <property type="entry name" value="Pyridox_Oxase"/>
</dbReference>
<evidence type="ECO:0000259" key="11">
    <source>
        <dbReference type="Pfam" id="PF10590"/>
    </source>
</evidence>
<dbReference type="InterPro" id="IPR011576">
    <property type="entry name" value="Pyridox_Oxase_N"/>
</dbReference>
<evidence type="ECO:0000313" key="13">
    <source>
        <dbReference type="Proteomes" id="UP001234178"/>
    </source>
</evidence>
<comment type="pathway">
    <text evidence="3">Cofactor metabolism; pyridoxal 5'-phosphate salvage; pyridoxal 5'-phosphate from pyridoxamine 5'-phosphate: step 1/1.</text>
</comment>
<dbReference type="EMBL" id="JAOYFB010000004">
    <property type="protein sequence ID" value="KAK4013000.1"/>
    <property type="molecule type" value="Genomic_DNA"/>
</dbReference>
<dbReference type="PANTHER" id="PTHR10851">
    <property type="entry name" value="PYRIDOXINE-5-PHOSPHATE OXIDASE"/>
    <property type="match status" value="1"/>
</dbReference>
<name>A0ABQ9ZKA7_9CRUS</name>
<evidence type="ECO:0000256" key="8">
    <source>
        <dbReference type="ARBA" id="ARBA00022643"/>
    </source>
</evidence>
<dbReference type="EC" id="1.4.3.5" evidence="6"/>
<dbReference type="NCBIfam" id="NF004231">
    <property type="entry name" value="PRK05679.1"/>
    <property type="match status" value="1"/>
</dbReference>
<evidence type="ECO:0000256" key="1">
    <source>
        <dbReference type="ARBA" id="ARBA00001917"/>
    </source>
</evidence>
<keyword evidence="9" id="KW-0560">Oxidoreductase</keyword>
<comment type="caution">
    <text evidence="12">The sequence shown here is derived from an EMBL/GenBank/DDBJ whole genome shotgun (WGS) entry which is preliminary data.</text>
</comment>
<dbReference type="SUPFAM" id="SSF50475">
    <property type="entry name" value="FMN-binding split barrel"/>
    <property type="match status" value="1"/>
</dbReference>
<dbReference type="PIRSF" id="PIRSF000190">
    <property type="entry name" value="Pyd_amn-ph_oxd"/>
    <property type="match status" value="1"/>
</dbReference>
<keyword evidence="13" id="KW-1185">Reference proteome</keyword>
<feature type="domain" description="Pyridoxamine 5'-phosphate oxidase N-terminal" evidence="10">
    <location>
        <begin position="77"/>
        <end position="186"/>
    </location>
</feature>